<feature type="domain" description="Fido" evidence="1">
    <location>
        <begin position="7"/>
        <end position="129"/>
    </location>
</feature>
<comment type="caution">
    <text evidence="2">The sequence shown here is derived from an EMBL/GenBank/DDBJ whole genome shotgun (WGS) entry which is preliminary data.</text>
</comment>
<dbReference type="InterPro" id="IPR053737">
    <property type="entry name" value="Type_II_TA_Toxin"/>
</dbReference>
<dbReference type="AlphaFoldDB" id="A0A917S107"/>
<organism evidence="2 3">
    <name type="scientific">Sporolactobacillus putidus</name>
    <dbReference type="NCBI Taxonomy" id="492735"/>
    <lineage>
        <taxon>Bacteria</taxon>
        <taxon>Bacillati</taxon>
        <taxon>Bacillota</taxon>
        <taxon>Bacilli</taxon>
        <taxon>Bacillales</taxon>
        <taxon>Sporolactobacillaceae</taxon>
        <taxon>Sporolactobacillus</taxon>
    </lineage>
</organism>
<dbReference type="GO" id="GO:0016301">
    <property type="term" value="F:kinase activity"/>
    <property type="evidence" value="ECO:0007669"/>
    <property type="project" value="InterPro"/>
</dbReference>
<dbReference type="InterPro" id="IPR003812">
    <property type="entry name" value="Fido"/>
</dbReference>
<evidence type="ECO:0000313" key="3">
    <source>
        <dbReference type="Proteomes" id="UP000654670"/>
    </source>
</evidence>
<evidence type="ECO:0000259" key="1">
    <source>
        <dbReference type="PROSITE" id="PS51459"/>
    </source>
</evidence>
<keyword evidence="3" id="KW-1185">Reference proteome</keyword>
<dbReference type="PROSITE" id="PS51459">
    <property type="entry name" value="FIDO"/>
    <property type="match status" value="1"/>
</dbReference>
<proteinExistence type="predicted"/>
<dbReference type="Proteomes" id="UP000654670">
    <property type="component" value="Unassembled WGS sequence"/>
</dbReference>
<dbReference type="PANTHER" id="PTHR39426:SF1">
    <property type="entry name" value="HOMOLOGY TO DEATH-ON-CURING PROTEIN OF PHAGE P1"/>
    <property type="match status" value="1"/>
</dbReference>
<dbReference type="RefSeq" id="WP_188802383.1">
    <property type="nucleotide sequence ID" value="NZ_BMOK01000005.1"/>
</dbReference>
<reference evidence="2" key="2">
    <citation type="submission" date="2020-09" db="EMBL/GenBank/DDBJ databases">
        <authorList>
            <person name="Sun Q."/>
            <person name="Ohkuma M."/>
        </authorList>
    </citation>
    <scope>NUCLEOTIDE SEQUENCE</scope>
    <source>
        <strain evidence="2">JCM 15325</strain>
    </source>
</reference>
<reference evidence="2" key="1">
    <citation type="journal article" date="2014" name="Int. J. Syst. Evol. Microbiol.">
        <title>Complete genome sequence of Corynebacterium casei LMG S-19264T (=DSM 44701T), isolated from a smear-ripened cheese.</title>
        <authorList>
            <consortium name="US DOE Joint Genome Institute (JGI-PGF)"/>
            <person name="Walter F."/>
            <person name="Albersmeier A."/>
            <person name="Kalinowski J."/>
            <person name="Ruckert C."/>
        </authorList>
    </citation>
    <scope>NUCLEOTIDE SEQUENCE</scope>
    <source>
        <strain evidence="2">JCM 15325</strain>
    </source>
</reference>
<dbReference type="Pfam" id="PF02661">
    <property type="entry name" value="Fic"/>
    <property type="match status" value="1"/>
</dbReference>
<dbReference type="PANTHER" id="PTHR39426">
    <property type="entry name" value="HOMOLOGY TO DEATH-ON-CURING PROTEIN OF PHAGE P1"/>
    <property type="match status" value="1"/>
</dbReference>
<protein>
    <submittedName>
        <fullName evidence="2">Death-on-curing protein</fullName>
    </submittedName>
</protein>
<dbReference type="Gene3D" id="1.20.120.1870">
    <property type="entry name" value="Fic/DOC protein, Fido domain"/>
    <property type="match status" value="1"/>
</dbReference>
<accession>A0A917S107</accession>
<dbReference type="NCBIfam" id="TIGR01550">
    <property type="entry name" value="DOC_P1"/>
    <property type="match status" value="1"/>
</dbReference>
<gene>
    <name evidence="2" type="primary">doc</name>
    <name evidence="2" type="ORF">GCM10007968_14020</name>
</gene>
<sequence>MSEIEFLTEEELIFINAVLIQRDTPNEDIGVKEPALLNSAVNRPKQSAFGKDAYPDIYGKAAALFQSVVQNHCFFNANKRTGFVALVTFLKKNGVAFKAATEEIVEFTVKLSDRQNEVSLADISEWIKSRSKEAEKPEGHDLP</sequence>
<dbReference type="InterPro" id="IPR006440">
    <property type="entry name" value="Doc"/>
</dbReference>
<dbReference type="EMBL" id="BMOK01000005">
    <property type="protein sequence ID" value="GGL50961.1"/>
    <property type="molecule type" value="Genomic_DNA"/>
</dbReference>
<evidence type="ECO:0000313" key="2">
    <source>
        <dbReference type="EMBL" id="GGL50961.1"/>
    </source>
</evidence>
<name>A0A917S107_9BACL</name>